<organism evidence="1 2">
    <name type="scientific">Corynebacterium glucuronolyticum ATCC 51866</name>
    <dbReference type="NCBI Taxonomy" id="548478"/>
    <lineage>
        <taxon>Bacteria</taxon>
        <taxon>Bacillati</taxon>
        <taxon>Actinomycetota</taxon>
        <taxon>Actinomycetes</taxon>
        <taxon>Mycobacteriales</taxon>
        <taxon>Corynebacteriaceae</taxon>
        <taxon>Corynebacterium</taxon>
    </lineage>
</organism>
<keyword evidence="2" id="KW-1185">Reference proteome</keyword>
<proteinExistence type="predicted"/>
<sequence length="79" mass="9007">MRQLPPDGSSFVPTSTVDVHGVQYKVRPFGSARATKFYICPGCHQNIPPGVAHVVAWYADRDGDDRRHWHRHCWDVFSS</sequence>
<dbReference type="EMBL" id="ACHF01000067">
    <property type="protein sequence ID" value="EEI62809.1"/>
    <property type="molecule type" value="Genomic_DNA"/>
</dbReference>
<name>A0ABM9XNT9_9CORY</name>
<gene>
    <name evidence="1" type="ORF">HMPREF0293_1958</name>
</gene>
<reference evidence="1 2" key="1">
    <citation type="submission" date="2009-01" db="EMBL/GenBank/DDBJ databases">
        <authorList>
            <person name="Qin X."/>
            <person name="Bachman B."/>
            <person name="Battles P."/>
            <person name="Bell A."/>
            <person name="Bess C."/>
            <person name="Bickham C."/>
            <person name="Chaboub L."/>
            <person name="Chen D."/>
            <person name="Coyle M."/>
            <person name="Deiros D.R."/>
            <person name="Dinh H."/>
            <person name="Forbes L."/>
            <person name="Fowler G."/>
            <person name="Francisco L."/>
            <person name="Fu Q."/>
            <person name="Gubbala S."/>
            <person name="Hale W."/>
            <person name="Han Y."/>
            <person name="Hemphill L."/>
            <person name="Highlander S.K."/>
            <person name="Hirani K."/>
            <person name="Hogues M."/>
            <person name="Jackson L."/>
            <person name="Jakkamsetti A."/>
            <person name="Javaid M."/>
            <person name="Jiang H."/>
            <person name="Korchina V."/>
            <person name="Kovar C."/>
            <person name="Lara F."/>
            <person name="Lee S."/>
            <person name="Mata R."/>
            <person name="Mathew T."/>
            <person name="Moen C."/>
            <person name="Morales K."/>
            <person name="Munidasa M."/>
            <person name="Nazareth L."/>
            <person name="Ngo R."/>
            <person name="Nguyen L."/>
            <person name="Okwuonu G."/>
            <person name="Ongeri F."/>
            <person name="Patil S."/>
            <person name="Petrosino J."/>
            <person name="Pham C."/>
            <person name="Pham P."/>
            <person name="Pu L.-L."/>
            <person name="Puazo M."/>
            <person name="Raj R."/>
            <person name="Reid J."/>
            <person name="Rouhana J."/>
            <person name="Saada N."/>
            <person name="Shang Y."/>
            <person name="Simmons D."/>
            <person name="Thornton R."/>
            <person name="Warren J."/>
            <person name="Weissenberger G."/>
            <person name="Zhang J."/>
            <person name="Zhang L."/>
            <person name="Zhou C."/>
            <person name="Zhu D."/>
            <person name="Muzny D."/>
            <person name="Worley K."/>
            <person name="Gibbs R."/>
        </authorList>
    </citation>
    <scope>NUCLEOTIDE SEQUENCE [LARGE SCALE GENOMIC DNA]</scope>
    <source>
        <strain evidence="1 2">ATCC 51866</strain>
    </source>
</reference>
<comment type="caution">
    <text evidence="1">The sequence shown here is derived from an EMBL/GenBank/DDBJ whole genome shotgun (WGS) entry which is preliminary data.</text>
</comment>
<evidence type="ECO:0008006" key="3">
    <source>
        <dbReference type="Google" id="ProtNLM"/>
    </source>
</evidence>
<evidence type="ECO:0000313" key="2">
    <source>
        <dbReference type="Proteomes" id="UP000006237"/>
    </source>
</evidence>
<protein>
    <recommendedName>
        <fullName evidence="3">ATP/GTP-binding protein</fullName>
    </recommendedName>
</protein>
<dbReference type="Proteomes" id="UP000006237">
    <property type="component" value="Unassembled WGS sequence"/>
</dbReference>
<evidence type="ECO:0000313" key="1">
    <source>
        <dbReference type="EMBL" id="EEI62809.1"/>
    </source>
</evidence>
<accession>A0ABM9XNT9</accession>